<keyword evidence="2" id="KW-1185">Reference proteome</keyword>
<name>A0ACC1J9T9_9FUNG</name>
<evidence type="ECO:0000313" key="2">
    <source>
        <dbReference type="Proteomes" id="UP001150603"/>
    </source>
</evidence>
<accession>A0ACC1J9T9</accession>
<comment type="caution">
    <text evidence="1">The sequence shown here is derived from an EMBL/GenBank/DDBJ whole genome shotgun (WGS) entry which is preliminary data.</text>
</comment>
<organism evidence="1 2">
    <name type="scientific">Linderina macrospora</name>
    <dbReference type="NCBI Taxonomy" id="4868"/>
    <lineage>
        <taxon>Eukaryota</taxon>
        <taxon>Fungi</taxon>
        <taxon>Fungi incertae sedis</taxon>
        <taxon>Zoopagomycota</taxon>
        <taxon>Kickxellomycotina</taxon>
        <taxon>Kickxellomycetes</taxon>
        <taxon>Kickxellales</taxon>
        <taxon>Kickxellaceae</taxon>
        <taxon>Linderina</taxon>
    </lineage>
</organism>
<sequence length="497" mass="53828">MRESSGNGVGSQNVPNSSTDGAGSLESLLLNLADNEQQVQQQRIQSQIPRQPTRMKLLYEDHTQPGQPARSASSMTQYQNPVSLPQRQQPVQNSPAPPQQHQFPMAQIGLWQVPRASSQMSTIQSGSEFDASFESMREAAVRAEEAGSHNRPSSSLLHGPRSMPMAESPRARADSSLRSEDDAYRAAYAVPPPPHQDGYGQTMQASYASMYSHSGTANSIDAPSASMVSPAAASPSSGFLEPCGDSRVDKIPSPAEDTPRGKRHEAEYLFEDSDDERPQAMLSPTSEGSNKFSSYVSTSSTGSAETTQSKRLPMIPASKNSSVVSDLSVSGGDREENSMLHRSWFSSTDSVNLVGGGGLRAAADRSESESYKPKATKNKARNRPNAGSVRLAQTSAEKPSAAHEALYNGNYDTRYDLASDFQRQMNFSTDTPTLSDTNDLHRSQSTIQSVAYSQSTVTSIPPPQQLQQPSLPVPPGPVSQMQQMQQQQPQQQPYPPY</sequence>
<proteinExistence type="predicted"/>
<protein>
    <submittedName>
        <fullName evidence="1">Uncharacterized protein</fullName>
    </submittedName>
</protein>
<dbReference type="Proteomes" id="UP001150603">
    <property type="component" value="Unassembled WGS sequence"/>
</dbReference>
<evidence type="ECO:0000313" key="1">
    <source>
        <dbReference type="EMBL" id="KAJ1943034.1"/>
    </source>
</evidence>
<gene>
    <name evidence="1" type="ORF">FBU59_003027</name>
</gene>
<reference evidence="1" key="1">
    <citation type="submission" date="2022-07" db="EMBL/GenBank/DDBJ databases">
        <title>Phylogenomic reconstructions and comparative analyses of Kickxellomycotina fungi.</title>
        <authorList>
            <person name="Reynolds N.K."/>
            <person name="Stajich J.E."/>
            <person name="Barry K."/>
            <person name="Grigoriev I.V."/>
            <person name="Crous P."/>
            <person name="Smith M.E."/>
        </authorList>
    </citation>
    <scope>NUCLEOTIDE SEQUENCE</scope>
    <source>
        <strain evidence="1">NRRL 5244</strain>
    </source>
</reference>
<dbReference type="EMBL" id="JANBPW010001809">
    <property type="protein sequence ID" value="KAJ1943034.1"/>
    <property type="molecule type" value="Genomic_DNA"/>
</dbReference>